<reference evidence="5 6" key="1">
    <citation type="submission" date="2016-11" db="EMBL/GenBank/DDBJ databases">
        <title>Study of marine rhodopsin-containing bacteria.</title>
        <authorList>
            <person name="Yoshizawa S."/>
            <person name="Kumagai Y."/>
            <person name="Kogure K."/>
        </authorList>
    </citation>
    <scope>NUCLEOTIDE SEQUENCE [LARGE SCALE GENOMIC DNA]</scope>
    <source>
        <strain evidence="5 6">SG-29</strain>
    </source>
</reference>
<dbReference type="PANTHER" id="PTHR30349:SF41">
    <property type="entry name" value="INTEGRASE_RECOMBINASE PROTEIN MJ0367-RELATED"/>
    <property type="match status" value="1"/>
</dbReference>
<dbReference type="EMBL" id="MQWB01000010">
    <property type="protein sequence ID" value="OZC01481.1"/>
    <property type="molecule type" value="Genomic_DNA"/>
</dbReference>
<organism evidence="5 6">
    <name type="scientific">Rubricoccus marinus</name>
    <dbReference type="NCBI Taxonomy" id="716817"/>
    <lineage>
        <taxon>Bacteria</taxon>
        <taxon>Pseudomonadati</taxon>
        <taxon>Rhodothermota</taxon>
        <taxon>Rhodothermia</taxon>
        <taxon>Rhodothermales</taxon>
        <taxon>Rubricoccaceae</taxon>
        <taxon>Rubricoccus</taxon>
    </lineage>
</organism>
<dbReference type="Gene3D" id="1.10.443.10">
    <property type="entry name" value="Intergrase catalytic core"/>
    <property type="match status" value="1"/>
</dbReference>
<dbReference type="RefSeq" id="WP_094551655.1">
    <property type="nucleotide sequence ID" value="NZ_MQWB01000010.1"/>
</dbReference>
<dbReference type="Proteomes" id="UP000216446">
    <property type="component" value="Unassembled WGS sequence"/>
</dbReference>
<keyword evidence="6" id="KW-1185">Reference proteome</keyword>
<dbReference type="AlphaFoldDB" id="A0A259TUS5"/>
<dbReference type="InParanoid" id="A0A259TUS5"/>
<sequence>MPPAKASVERGDHDRQRDVRRLAKLLRDGGYTYDQSKHLVAEARRRVGLTPPKRRRGAVDRLTSEEFDALLDTAYEQSGTRGLMVRTLVETGSRVGAFCRMRADDVSFADLEVRVVDKGDKARDVPILRSLANELRLHLGERRTGYLFPSPRGGEYSKRRVQQIVKEVASEAGITKRVYPHLLRHTTAQRLADRGMPENLLQRFLGHESPETTQVYYEPSRANVDRAFREAMGGTRLGGASDGR</sequence>
<name>A0A259TUS5_9BACT</name>
<evidence type="ECO:0000313" key="5">
    <source>
        <dbReference type="EMBL" id="OZC01481.1"/>
    </source>
</evidence>
<dbReference type="GO" id="GO:0015074">
    <property type="term" value="P:DNA integration"/>
    <property type="evidence" value="ECO:0007669"/>
    <property type="project" value="InterPro"/>
</dbReference>
<evidence type="ECO:0000256" key="2">
    <source>
        <dbReference type="ARBA" id="ARBA00023125"/>
    </source>
</evidence>
<dbReference type="InterPro" id="IPR002104">
    <property type="entry name" value="Integrase_catalytic"/>
</dbReference>
<evidence type="ECO:0000256" key="1">
    <source>
        <dbReference type="ARBA" id="ARBA00008857"/>
    </source>
</evidence>
<feature type="domain" description="Tyr recombinase" evidence="4">
    <location>
        <begin position="57"/>
        <end position="229"/>
    </location>
</feature>
<dbReference type="InterPro" id="IPR013762">
    <property type="entry name" value="Integrase-like_cat_sf"/>
</dbReference>
<proteinExistence type="inferred from homology"/>
<keyword evidence="2" id="KW-0238">DNA-binding</keyword>
<evidence type="ECO:0000313" key="6">
    <source>
        <dbReference type="Proteomes" id="UP000216446"/>
    </source>
</evidence>
<dbReference type="SUPFAM" id="SSF56349">
    <property type="entry name" value="DNA breaking-rejoining enzymes"/>
    <property type="match status" value="1"/>
</dbReference>
<dbReference type="PROSITE" id="PS51898">
    <property type="entry name" value="TYR_RECOMBINASE"/>
    <property type="match status" value="1"/>
</dbReference>
<dbReference type="GO" id="GO:0006310">
    <property type="term" value="P:DNA recombination"/>
    <property type="evidence" value="ECO:0007669"/>
    <property type="project" value="UniProtKB-KW"/>
</dbReference>
<dbReference type="Pfam" id="PF00589">
    <property type="entry name" value="Phage_integrase"/>
    <property type="match status" value="1"/>
</dbReference>
<dbReference type="OrthoDB" id="9801717at2"/>
<comment type="similarity">
    <text evidence="1">Belongs to the 'phage' integrase family.</text>
</comment>
<evidence type="ECO:0000259" key="4">
    <source>
        <dbReference type="PROSITE" id="PS51898"/>
    </source>
</evidence>
<protein>
    <recommendedName>
        <fullName evidence="4">Tyr recombinase domain-containing protein</fullName>
    </recommendedName>
</protein>
<dbReference type="InterPro" id="IPR011010">
    <property type="entry name" value="DNA_brk_join_enz"/>
</dbReference>
<gene>
    <name evidence="5" type="ORF">BSZ36_17560</name>
</gene>
<keyword evidence="3" id="KW-0233">DNA recombination</keyword>
<accession>A0A259TUS5</accession>
<evidence type="ECO:0000256" key="3">
    <source>
        <dbReference type="ARBA" id="ARBA00023172"/>
    </source>
</evidence>
<dbReference type="PANTHER" id="PTHR30349">
    <property type="entry name" value="PHAGE INTEGRASE-RELATED"/>
    <property type="match status" value="1"/>
</dbReference>
<dbReference type="InterPro" id="IPR050090">
    <property type="entry name" value="Tyrosine_recombinase_XerCD"/>
</dbReference>
<comment type="caution">
    <text evidence="5">The sequence shown here is derived from an EMBL/GenBank/DDBJ whole genome shotgun (WGS) entry which is preliminary data.</text>
</comment>
<dbReference type="GO" id="GO:0003677">
    <property type="term" value="F:DNA binding"/>
    <property type="evidence" value="ECO:0007669"/>
    <property type="project" value="UniProtKB-KW"/>
</dbReference>